<protein>
    <submittedName>
        <fullName evidence="7">Uncharacterized protein</fullName>
    </submittedName>
</protein>
<evidence type="ECO:0000256" key="6">
    <source>
        <dbReference type="SAM" id="Phobius"/>
    </source>
</evidence>
<evidence type="ECO:0000256" key="5">
    <source>
        <dbReference type="SAM" id="MobiDB-lite"/>
    </source>
</evidence>
<organism evidence="7">
    <name type="scientific">Micromonas pusilla</name>
    <name type="common">Picoplanktonic green alga</name>
    <name type="synonym">Chromulina pusilla</name>
    <dbReference type="NCBI Taxonomy" id="38833"/>
    <lineage>
        <taxon>Eukaryota</taxon>
        <taxon>Viridiplantae</taxon>
        <taxon>Chlorophyta</taxon>
        <taxon>Mamiellophyceae</taxon>
        <taxon>Mamiellales</taxon>
        <taxon>Mamiellaceae</taxon>
        <taxon>Micromonas</taxon>
    </lineage>
</organism>
<keyword evidence="2 6" id="KW-0812">Transmembrane</keyword>
<accession>A0A7S0KH78</accession>
<keyword evidence="4 6" id="KW-0472">Membrane</keyword>
<dbReference type="InterPro" id="IPR004254">
    <property type="entry name" value="AdipoR/HlyIII-related"/>
</dbReference>
<dbReference type="GO" id="GO:0009744">
    <property type="term" value="P:response to sucrose"/>
    <property type="evidence" value="ECO:0007669"/>
    <property type="project" value="UniProtKB-ARBA"/>
</dbReference>
<reference evidence="7" key="1">
    <citation type="submission" date="2021-01" db="EMBL/GenBank/DDBJ databases">
        <authorList>
            <person name="Corre E."/>
            <person name="Pelletier E."/>
            <person name="Niang G."/>
            <person name="Scheremetjew M."/>
            <person name="Finn R."/>
            <person name="Kale V."/>
            <person name="Holt S."/>
            <person name="Cochrane G."/>
            <person name="Meng A."/>
            <person name="Brown T."/>
            <person name="Cohen L."/>
        </authorList>
    </citation>
    <scope>NUCLEOTIDE SEQUENCE</scope>
    <source>
        <strain evidence="7">CCMP494</strain>
    </source>
</reference>
<feature type="region of interest" description="Disordered" evidence="5">
    <location>
        <begin position="1"/>
        <end position="37"/>
    </location>
</feature>
<proteinExistence type="predicted"/>
<comment type="subcellular location">
    <subcellularLocation>
        <location evidence="1">Membrane</location>
        <topology evidence="1">Multi-pass membrane protein</topology>
    </subcellularLocation>
</comment>
<keyword evidence="3 6" id="KW-1133">Transmembrane helix</keyword>
<dbReference type="AlphaFoldDB" id="A0A7S0KH78"/>
<feature type="transmembrane region" description="Helical" evidence="6">
    <location>
        <begin position="162"/>
        <end position="185"/>
    </location>
</feature>
<name>A0A7S0KH78_MICPS</name>
<evidence type="ECO:0000256" key="2">
    <source>
        <dbReference type="ARBA" id="ARBA00022692"/>
    </source>
</evidence>
<feature type="transmembrane region" description="Helical" evidence="6">
    <location>
        <begin position="129"/>
        <end position="150"/>
    </location>
</feature>
<feature type="transmembrane region" description="Helical" evidence="6">
    <location>
        <begin position="71"/>
        <end position="90"/>
    </location>
</feature>
<evidence type="ECO:0000313" key="7">
    <source>
        <dbReference type="EMBL" id="CAD8579831.1"/>
    </source>
</evidence>
<gene>
    <name evidence="7" type="ORF">MSP1404_LOCUS2339</name>
</gene>
<dbReference type="GO" id="GO:0016020">
    <property type="term" value="C:membrane"/>
    <property type="evidence" value="ECO:0007669"/>
    <property type="project" value="UniProtKB-SubCell"/>
</dbReference>
<dbReference type="Pfam" id="PF03006">
    <property type="entry name" value="HlyIII"/>
    <property type="match status" value="1"/>
</dbReference>
<evidence type="ECO:0000256" key="3">
    <source>
        <dbReference type="ARBA" id="ARBA00022989"/>
    </source>
</evidence>
<evidence type="ECO:0000256" key="4">
    <source>
        <dbReference type="ARBA" id="ARBA00023136"/>
    </source>
</evidence>
<evidence type="ECO:0000256" key="1">
    <source>
        <dbReference type="ARBA" id="ARBA00004141"/>
    </source>
</evidence>
<sequence>MGAGGEQKPPARSGGGVGGGPVRRRLQPIGKPMERRASSLQRIKDAADWKRIGLHQKYADQTMARPLMRGWFHALTAFIFTALIALDAHTLSPGPVTWFAVVTFVIPYWASTALHCVPWRRRTAHDLALALDFLGISAGFVGQSVGWVGVSTWRGVDEGASWSVRFAAWCARGNVSLGAALAWLLTCALCNRHRQPVMLYCRKARFAIVGANMLLLGCVETALCHDWRLNAALQLLGRVFVPWYFLRCVAVDAGGRGWLPLWDGVWSPHENWHCAILVLHCLQLHAVSIHHDGESAFVTFLEVVGGSGHAGG</sequence>
<feature type="transmembrane region" description="Helical" evidence="6">
    <location>
        <begin position="96"/>
        <end position="117"/>
    </location>
</feature>
<dbReference type="EMBL" id="HBEV01003092">
    <property type="protein sequence ID" value="CAD8579831.1"/>
    <property type="molecule type" value="Transcribed_RNA"/>
</dbReference>